<proteinExistence type="inferred from homology"/>
<dbReference type="InterPro" id="IPR003593">
    <property type="entry name" value="AAA+_ATPase"/>
</dbReference>
<dbReference type="InterPro" id="IPR003439">
    <property type="entry name" value="ABC_transporter-like_ATP-bd"/>
</dbReference>
<keyword evidence="2" id="KW-0547">Nucleotide-binding</keyword>
<accession>A0A5P8WC66</accession>
<dbReference type="InterPro" id="IPR012701">
    <property type="entry name" value="CP_lyase_PhnL"/>
</dbReference>
<evidence type="ECO:0000313" key="6">
    <source>
        <dbReference type="Proteomes" id="UP000326678"/>
    </source>
</evidence>
<evidence type="ECO:0000256" key="3">
    <source>
        <dbReference type="ARBA" id="ARBA00022840"/>
    </source>
</evidence>
<organism evidence="5 6">
    <name type="scientific">Nostoc sphaeroides CCNUC1</name>
    <dbReference type="NCBI Taxonomy" id="2653204"/>
    <lineage>
        <taxon>Bacteria</taxon>
        <taxon>Bacillati</taxon>
        <taxon>Cyanobacteriota</taxon>
        <taxon>Cyanophyceae</taxon>
        <taxon>Nostocales</taxon>
        <taxon>Nostocaceae</taxon>
        <taxon>Nostoc</taxon>
    </lineage>
</organism>
<dbReference type="GO" id="GO:0005524">
    <property type="term" value="F:ATP binding"/>
    <property type="evidence" value="ECO:0007669"/>
    <property type="project" value="UniProtKB-KW"/>
</dbReference>
<dbReference type="SUPFAM" id="SSF52540">
    <property type="entry name" value="P-loop containing nucleoside triphosphate hydrolases"/>
    <property type="match status" value="1"/>
</dbReference>
<dbReference type="SMART" id="SM00382">
    <property type="entry name" value="AAA"/>
    <property type="match status" value="1"/>
</dbReference>
<sequence>MIAQQSVYRHQSSVISHQSSIFLTMQSLTLNHHPVKSSSQALLQVENLRKTFTLHQQGGINLSVLEGVSLSVNPGECVALSGASGSGKSTFMRCLYANYRVDSGSVWIKHQEHWVDLCQLAPHEILAVRQKTIGYVSQFLRVIPRVPALEVAAEPLLELGVNIDVAYNKVKDLFHRLNLAERLWHLSPTTFSGGEKQRVNITRALAVDYPILLLDEPTSALDATNRQVVIELLQQKKAKGCGLIGIFHDEEVRAQLCNRELIFNS</sequence>
<dbReference type="EMBL" id="CP045227">
    <property type="protein sequence ID" value="QFS50224.1"/>
    <property type="molecule type" value="Genomic_DNA"/>
</dbReference>
<dbReference type="KEGG" id="nsh:GXM_07718"/>
<dbReference type="AlphaFoldDB" id="A0A5P8WC66"/>
<dbReference type="Pfam" id="PF00005">
    <property type="entry name" value="ABC_tran"/>
    <property type="match status" value="1"/>
</dbReference>
<dbReference type="GO" id="GO:0016887">
    <property type="term" value="F:ATP hydrolysis activity"/>
    <property type="evidence" value="ECO:0007669"/>
    <property type="project" value="InterPro"/>
</dbReference>
<keyword evidence="3" id="KW-0067">ATP-binding</keyword>
<evidence type="ECO:0000256" key="1">
    <source>
        <dbReference type="ARBA" id="ARBA00005417"/>
    </source>
</evidence>
<evidence type="ECO:0000259" key="4">
    <source>
        <dbReference type="PROSITE" id="PS50893"/>
    </source>
</evidence>
<comment type="similarity">
    <text evidence="1">Belongs to the ABC transporter superfamily.</text>
</comment>
<dbReference type="Gene3D" id="3.40.50.300">
    <property type="entry name" value="P-loop containing nucleotide triphosphate hydrolases"/>
    <property type="match status" value="1"/>
</dbReference>
<keyword evidence="6" id="KW-1185">Reference proteome</keyword>
<reference evidence="5 6" key="1">
    <citation type="submission" date="2019-10" db="EMBL/GenBank/DDBJ databases">
        <title>Genomic and transcriptomic insights into the perfect genentic adaptation of a filamentous nitrogen-fixing cyanobacterium to rice fields.</title>
        <authorList>
            <person name="Chen Z."/>
        </authorList>
    </citation>
    <scope>NUCLEOTIDE SEQUENCE [LARGE SCALE GENOMIC DNA]</scope>
    <source>
        <strain evidence="5">CCNUC1</strain>
    </source>
</reference>
<gene>
    <name evidence="5" type="ORF">GXM_07718</name>
</gene>
<dbReference type="PROSITE" id="PS50893">
    <property type="entry name" value="ABC_TRANSPORTER_2"/>
    <property type="match status" value="1"/>
</dbReference>
<name>A0A5P8WC66_9NOSO</name>
<dbReference type="InterPro" id="IPR027417">
    <property type="entry name" value="P-loop_NTPase"/>
</dbReference>
<dbReference type="NCBIfam" id="TIGR02324">
    <property type="entry name" value="CP_lyasePhnL"/>
    <property type="match status" value="1"/>
</dbReference>
<evidence type="ECO:0000256" key="2">
    <source>
        <dbReference type="ARBA" id="ARBA00022741"/>
    </source>
</evidence>
<feature type="domain" description="ABC transporter" evidence="4">
    <location>
        <begin position="43"/>
        <end position="264"/>
    </location>
</feature>
<protein>
    <submittedName>
        <fullName evidence="5">PhnL, alpha-D-ribose 1-methylphosphonate 5-triphosphate synthase subunit PhnL</fullName>
    </submittedName>
</protein>
<dbReference type="Proteomes" id="UP000326678">
    <property type="component" value="Chromosome Gxm2"/>
</dbReference>
<dbReference type="PANTHER" id="PTHR42798:SF7">
    <property type="entry name" value="ALPHA-D-RIBOSE 1-METHYLPHOSPHONATE 5-TRIPHOSPHATE SYNTHASE SUBUNIT PHNL"/>
    <property type="match status" value="1"/>
</dbReference>
<dbReference type="PANTHER" id="PTHR42798">
    <property type="entry name" value="LIPOPROTEIN-RELEASING SYSTEM ATP-BINDING PROTEIN LOLD"/>
    <property type="match status" value="1"/>
</dbReference>
<evidence type="ECO:0000313" key="5">
    <source>
        <dbReference type="EMBL" id="QFS50224.1"/>
    </source>
</evidence>